<accession>T0KVH9</accession>
<dbReference type="AlphaFoldDB" id="T0KVH9"/>
<sequence length="286" mass="33373">MTYRLQHNAVRPKPAPVVVDSKSHDLKLKEWAAANHTTVSRIPRCMVQFLTCEEEAKLEEKGMNVDDLLALLSRWLPSRAAPTMHINNYHYVSSCQTLRFVDALEDGEIEHQIGRVDGRLWSGAHMQWPAGSKWRLRGYIENTNGPDFSSAAWIMLYLKDLPKQLQSGIQWRHKNCSVSKHYMRRSDGQWYYYTTWKDTETDCAWEAHISIRNTHRYSDDFSFPTSLFRKLDSIIIEQRIGDSSRKFVVISNSSWLYGNDLLSHKTQVWESALHEQTMNCIEKLYS</sequence>
<evidence type="ECO:0000313" key="1">
    <source>
        <dbReference type="EMBL" id="EQB59532.1"/>
    </source>
</evidence>
<gene>
    <name evidence="1" type="ORF">CGLO_00051</name>
</gene>
<comment type="caution">
    <text evidence="1">The sequence shown here is derived from an EMBL/GenBank/DDBJ whole genome shotgun (WGS) entry which is preliminary data.</text>
</comment>
<proteinExistence type="predicted"/>
<name>T0KVH9_COLGC</name>
<reference evidence="2" key="1">
    <citation type="journal article" date="2013" name="Mol. Plant Microbe Interact.">
        <title>Global aspects of pacC regulation of pathogenicity genes in Colletotrichum gloeosporioides as revealed by transcriptome analysis.</title>
        <authorList>
            <person name="Alkan N."/>
            <person name="Meng X."/>
            <person name="Friedlander G."/>
            <person name="Reuveni E."/>
            <person name="Sukno S."/>
            <person name="Sherman A."/>
            <person name="Thon M."/>
            <person name="Fluhr R."/>
            <person name="Prusky D."/>
        </authorList>
    </citation>
    <scope>NUCLEOTIDE SEQUENCE [LARGE SCALE GENOMIC DNA]</scope>
    <source>
        <strain evidence="2">Cg-14</strain>
    </source>
</reference>
<organism evidence="1 2">
    <name type="scientific">Colletotrichum gloeosporioides (strain Cg-14)</name>
    <name type="common">Anthracnose fungus</name>
    <name type="synonym">Glomerella cingulata</name>
    <dbReference type="NCBI Taxonomy" id="1237896"/>
    <lineage>
        <taxon>Eukaryota</taxon>
        <taxon>Fungi</taxon>
        <taxon>Dikarya</taxon>
        <taxon>Ascomycota</taxon>
        <taxon>Pezizomycotina</taxon>
        <taxon>Sordariomycetes</taxon>
        <taxon>Hypocreomycetidae</taxon>
        <taxon>Glomerellales</taxon>
        <taxon>Glomerellaceae</taxon>
        <taxon>Colletotrichum</taxon>
        <taxon>Colletotrichum gloeosporioides species complex</taxon>
    </lineage>
</organism>
<protein>
    <submittedName>
        <fullName evidence="1">Uncharacterized protein</fullName>
    </submittedName>
</protein>
<evidence type="ECO:0000313" key="2">
    <source>
        <dbReference type="Proteomes" id="UP000015530"/>
    </source>
</evidence>
<dbReference type="EMBL" id="AMYD01000016">
    <property type="protein sequence ID" value="EQB59532.1"/>
    <property type="molecule type" value="Genomic_DNA"/>
</dbReference>
<dbReference type="HOGENOM" id="CLU_973206_0_0_1"/>
<dbReference type="Proteomes" id="UP000015530">
    <property type="component" value="Unassembled WGS sequence"/>
</dbReference>